<comment type="caution">
    <text evidence="8">The sequence shown here is derived from an EMBL/GenBank/DDBJ whole genome shotgun (WGS) entry which is preliminary data.</text>
</comment>
<evidence type="ECO:0000313" key="9">
    <source>
        <dbReference type="Proteomes" id="UP001152523"/>
    </source>
</evidence>
<name>A0AAV0CID2_9ASTE</name>
<accession>A0AAV0CID2</accession>
<dbReference type="SUPFAM" id="SSF56112">
    <property type="entry name" value="Protein kinase-like (PK-like)"/>
    <property type="match status" value="1"/>
</dbReference>
<protein>
    <recommendedName>
        <fullName evidence="7">Protein kinase domain-containing protein</fullName>
    </recommendedName>
</protein>
<dbReference type="PANTHER" id="PTHR48011:SF56">
    <property type="entry name" value="PROTEIN KINASE DOMAIN-CONTAINING PROTEIN"/>
    <property type="match status" value="1"/>
</dbReference>
<dbReference type="PANTHER" id="PTHR48011">
    <property type="entry name" value="CCR4-NOT TRANSCRIPTIONAL COMPLEX SUBUNIT CAF120-RELATED"/>
    <property type="match status" value="1"/>
</dbReference>
<comment type="similarity">
    <text evidence="6">Belongs to the protein kinase superfamily.</text>
</comment>
<keyword evidence="2 5" id="KW-0547">Nucleotide-binding</keyword>
<dbReference type="InterPro" id="IPR017441">
    <property type="entry name" value="Protein_kinase_ATP_BS"/>
</dbReference>
<feature type="domain" description="Protein kinase" evidence="7">
    <location>
        <begin position="37"/>
        <end position="312"/>
    </location>
</feature>
<evidence type="ECO:0000256" key="1">
    <source>
        <dbReference type="ARBA" id="ARBA00022679"/>
    </source>
</evidence>
<dbReference type="InterPro" id="IPR008271">
    <property type="entry name" value="Ser/Thr_kinase_AS"/>
</dbReference>
<keyword evidence="9" id="KW-1185">Reference proteome</keyword>
<dbReference type="GO" id="GO:0005524">
    <property type="term" value="F:ATP binding"/>
    <property type="evidence" value="ECO:0007669"/>
    <property type="project" value="UniProtKB-UniRule"/>
</dbReference>
<sequence length="401" mass="44879">MNRMQQGKKGEVIVGGHQLELRTVVDDRRSYGDGVAWRRGAMLGKGSSGCVFMATLKKPRSKYSYYPSVMAVKSAEVSDSGSIQKEREVLDKIKGNPYVIRSFGEETTTGENGDMVYNLLLEYGSGGTLAERIKRSGEKGLPELEVRFHTRSLLRGLNHIHMIGYVHCDLKPDNILLLPSSTVGSGVEFRAKIGDFGLAKRAKQSKKRRLEPYWRGTPIYLSPEVVKDGVQEEPSDIWALGCIVLHMLTGEPPWAEDRQLEAKEVLTKIKEGKTPKIPKEIPKVAMDFLKGCFVKNDMYRLTAEMLLNHPFVEGLADDDGDWQFGEVVEDLNAIHSASWVSDDEDSIYSWSDEDDGSYEGEVTWESEENLDETSLELSSEVPSHTSTKTYLVDYTIRAGVV</sequence>
<dbReference type="SMART" id="SM00220">
    <property type="entry name" value="S_TKc"/>
    <property type="match status" value="1"/>
</dbReference>
<dbReference type="InterPro" id="IPR052751">
    <property type="entry name" value="Plant_MAPKKK"/>
</dbReference>
<dbReference type="InterPro" id="IPR011009">
    <property type="entry name" value="Kinase-like_dom_sf"/>
</dbReference>
<dbReference type="EMBL" id="CAMAPF010000030">
    <property type="protein sequence ID" value="CAH9075772.1"/>
    <property type="molecule type" value="Genomic_DNA"/>
</dbReference>
<evidence type="ECO:0000313" key="8">
    <source>
        <dbReference type="EMBL" id="CAH9075772.1"/>
    </source>
</evidence>
<organism evidence="8 9">
    <name type="scientific">Cuscuta epithymum</name>
    <dbReference type="NCBI Taxonomy" id="186058"/>
    <lineage>
        <taxon>Eukaryota</taxon>
        <taxon>Viridiplantae</taxon>
        <taxon>Streptophyta</taxon>
        <taxon>Embryophyta</taxon>
        <taxon>Tracheophyta</taxon>
        <taxon>Spermatophyta</taxon>
        <taxon>Magnoliopsida</taxon>
        <taxon>eudicotyledons</taxon>
        <taxon>Gunneridae</taxon>
        <taxon>Pentapetalae</taxon>
        <taxon>asterids</taxon>
        <taxon>lamiids</taxon>
        <taxon>Solanales</taxon>
        <taxon>Convolvulaceae</taxon>
        <taxon>Cuscuteae</taxon>
        <taxon>Cuscuta</taxon>
        <taxon>Cuscuta subgen. Cuscuta</taxon>
    </lineage>
</organism>
<keyword evidence="1" id="KW-0808">Transferase</keyword>
<evidence type="ECO:0000256" key="6">
    <source>
        <dbReference type="RuleBase" id="RU000304"/>
    </source>
</evidence>
<dbReference type="Proteomes" id="UP001152523">
    <property type="component" value="Unassembled WGS sequence"/>
</dbReference>
<dbReference type="PROSITE" id="PS50011">
    <property type="entry name" value="PROTEIN_KINASE_DOM"/>
    <property type="match status" value="1"/>
</dbReference>
<keyword evidence="6" id="KW-0723">Serine/threonine-protein kinase</keyword>
<reference evidence="8" key="1">
    <citation type="submission" date="2022-07" db="EMBL/GenBank/DDBJ databases">
        <authorList>
            <person name="Macas J."/>
            <person name="Novak P."/>
            <person name="Neumann P."/>
        </authorList>
    </citation>
    <scope>NUCLEOTIDE SEQUENCE</scope>
</reference>
<dbReference type="Pfam" id="PF00069">
    <property type="entry name" value="Pkinase"/>
    <property type="match status" value="1"/>
</dbReference>
<feature type="binding site" evidence="5">
    <location>
        <position position="73"/>
    </location>
    <ligand>
        <name>ATP</name>
        <dbReference type="ChEBI" id="CHEBI:30616"/>
    </ligand>
</feature>
<dbReference type="AlphaFoldDB" id="A0AAV0CID2"/>
<evidence type="ECO:0000256" key="5">
    <source>
        <dbReference type="PROSITE-ProRule" id="PRU10141"/>
    </source>
</evidence>
<keyword evidence="3" id="KW-0418">Kinase</keyword>
<dbReference type="Gene3D" id="1.10.510.10">
    <property type="entry name" value="Transferase(Phosphotransferase) domain 1"/>
    <property type="match status" value="1"/>
</dbReference>
<evidence type="ECO:0000256" key="4">
    <source>
        <dbReference type="ARBA" id="ARBA00022840"/>
    </source>
</evidence>
<dbReference type="InterPro" id="IPR000719">
    <property type="entry name" value="Prot_kinase_dom"/>
</dbReference>
<dbReference type="PROSITE" id="PS00108">
    <property type="entry name" value="PROTEIN_KINASE_ST"/>
    <property type="match status" value="1"/>
</dbReference>
<proteinExistence type="inferred from homology"/>
<evidence type="ECO:0000256" key="3">
    <source>
        <dbReference type="ARBA" id="ARBA00022777"/>
    </source>
</evidence>
<evidence type="ECO:0000259" key="7">
    <source>
        <dbReference type="PROSITE" id="PS50011"/>
    </source>
</evidence>
<gene>
    <name evidence="8" type="ORF">CEPIT_LOCUS5648</name>
</gene>
<keyword evidence="4 5" id="KW-0067">ATP-binding</keyword>
<dbReference type="GO" id="GO:0004674">
    <property type="term" value="F:protein serine/threonine kinase activity"/>
    <property type="evidence" value="ECO:0007669"/>
    <property type="project" value="UniProtKB-KW"/>
</dbReference>
<evidence type="ECO:0000256" key="2">
    <source>
        <dbReference type="ARBA" id="ARBA00022741"/>
    </source>
</evidence>
<dbReference type="GO" id="GO:0007165">
    <property type="term" value="P:signal transduction"/>
    <property type="evidence" value="ECO:0007669"/>
    <property type="project" value="TreeGrafter"/>
</dbReference>
<dbReference type="PROSITE" id="PS00107">
    <property type="entry name" value="PROTEIN_KINASE_ATP"/>
    <property type="match status" value="1"/>
</dbReference>